<protein>
    <submittedName>
        <fullName evidence="4">MinD/ParA family protein</fullName>
    </submittedName>
</protein>
<evidence type="ECO:0000256" key="2">
    <source>
        <dbReference type="ARBA" id="ARBA00022840"/>
    </source>
</evidence>
<dbReference type="CDD" id="cd02038">
    <property type="entry name" value="FlhG-like"/>
    <property type="match status" value="1"/>
</dbReference>
<dbReference type="InterPro" id="IPR033875">
    <property type="entry name" value="FlhG"/>
</dbReference>
<dbReference type="Gene3D" id="3.40.50.300">
    <property type="entry name" value="P-loop containing nucleotide triphosphate hydrolases"/>
    <property type="match status" value="1"/>
</dbReference>
<evidence type="ECO:0000313" key="5">
    <source>
        <dbReference type="Proteomes" id="UP000298484"/>
    </source>
</evidence>
<dbReference type="GO" id="GO:0009898">
    <property type="term" value="C:cytoplasmic side of plasma membrane"/>
    <property type="evidence" value="ECO:0007669"/>
    <property type="project" value="TreeGrafter"/>
</dbReference>
<dbReference type="GO" id="GO:0051782">
    <property type="term" value="P:negative regulation of cell division"/>
    <property type="evidence" value="ECO:0007669"/>
    <property type="project" value="TreeGrafter"/>
</dbReference>
<dbReference type="GO" id="GO:0005829">
    <property type="term" value="C:cytosol"/>
    <property type="evidence" value="ECO:0007669"/>
    <property type="project" value="TreeGrafter"/>
</dbReference>
<sequence>MMCDQAEKLRRRLQDVTIPVHGKTIAVVSGKGGVGKSNVALNFSLELLNRGKKVLLLDLDVGMGNIDILLGLSSEKTIVDLFTGHLSIHDIIESGPRGLAYIAAGSGLDHFLTLDAAEKESFFLQYEELITLYDYIVFDIGAGATEDSLSFVVASDECIVVTTPEPTSITDAYSMIKHIVIYRPDMPISVIMNRAKSAKSGEQALSRFQRVIKQFLNTEIQKLGILPDDKTVSDAVIRQIPFILLNEKSHISRAVKGIVDDYLMEKSNLSKKASASFVQRLKLLMLGR</sequence>
<dbReference type="Pfam" id="PF01656">
    <property type="entry name" value="CbiA"/>
    <property type="match status" value="1"/>
</dbReference>
<feature type="domain" description="CobQ/CobB/MinD/ParA nucleotide binding" evidence="3">
    <location>
        <begin position="25"/>
        <end position="241"/>
    </location>
</feature>
<keyword evidence="2" id="KW-0067">ATP-binding</keyword>
<dbReference type="PIRSF" id="PIRSF003092">
    <property type="entry name" value="MinD"/>
    <property type="match status" value="1"/>
</dbReference>
<keyword evidence="5" id="KW-1185">Reference proteome</keyword>
<dbReference type="PANTHER" id="PTHR43384:SF4">
    <property type="entry name" value="CELLULOSE BIOSYNTHESIS PROTEIN BCSQ-RELATED"/>
    <property type="match status" value="1"/>
</dbReference>
<dbReference type="InterPro" id="IPR002586">
    <property type="entry name" value="CobQ/CobB/MinD/ParA_Nub-bd_dom"/>
</dbReference>
<organism evidence="4 5">
    <name type="scientific">Lentibacillus salicampi</name>
    <dbReference type="NCBI Taxonomy" id="175306"/>
    <lineage>
        <taxon>Bacteria</taxon>
        <taxon>Bacillati</taxon>
        <taxon>Bacillota</taxon>
        <taxon>Bacilli</taxon>
        <taxon>Bacillales</taxon>
        <taxon>Bacillaceae</taxon>
        <taxon>Lentibacillus</taxon>
    </lineage>
</organism>
<dbReference type="AlphaFoldDB" id="A0A4Y9AFV0"/>
<evidence type="ECO:0000313" key="4">
    <source>
        <dbReference type="EMBL" id="TFJ94683.1"/>
    </source>
</evidence>
<dbReference type="InterPro" id="IPR025501">
    <property type="entry name" value="MinD_FleN"/>
</dbReference>
<dbReference type="SUPFAM" id="SSF52540">
    <property type="entry name" value="P-loop containing nucleoside triphosphate hydrolases"/>
    <property type="match status" value="1"/>
</dbReference>
<dbReference type="OrthoDB" id="9816297at2"/>
<comment type="caution">
    <text evidence="4">The sequence shown here is derived from an EMBL/GenBank/DDBJ whole genome shotgun (WGS) entry which is preliminary data.</text>
</comment>
<keyword evidence="1" id="KW-0547">Nucleotide-binding</keyword>
<name>A0A4Y9AFV0_9BACI</name>
<dbReference type="InterPro" id="IPR027417">
    <property type="entry name" value="P-loop_NTPase"/>
</dbReference>
<proteinExistence type="predicted"/>
<dbReference type="GO" id="GO:0016887">
    <property type="term" value="F:ATP hydrolysis activity"/>
    <property type="evidence" value="ECO:0007669"/>
    <property type="project" value="TreeGrafter"/>
</dbReference>
<gene>
    <name evidence="4" type="ORF">E4U82_01865</name>
</gene>
<dbReference type="InterPro" id="IPR050625">
    <property type="entry name" value="ParA/MinD_ATPase"/>
</dbReference>
<evidence type="ECO:0000256" key="1">
    <source>
        <dbReference type="ARBA" id="ARBA00022741"/>
    </source>
</evidence>
<dbReference type="PANTHER" id="PTHR43384">
    <property type="entry name" value="SEPTUM SITE-DETERMINING PROTEIN MIND HOMOLOG, CHLOROPLASTIC-RELATED"/>
    <property type="match status" value="1"/>
</dbReference>
<dbReference type="EMBL" id="SRHY01000001">
    <property type="protein sequence ID" value="TFJ94683.1"/>
    <property type="molecule type" value="Genomic_DNA"/>
</dbReference>
<reference evidence="4 5" key="1">
    <citation type="submission" date="2019-03" db="EMBL/GenBank/DDBJ databases">
        <title>Genome sequence of Lentibacillus salicampi ATCC BAA-719.</title>
        <authorList>
            <person name="Maclea K.S."/>
            <person name="Simoes Junior M."/>
        </authorList>
    </citation>
    <scope>NUCLEOTIDE SEQUENCE [LARGE SCALE GENOMIC DNA]</scope>
    <source>
        <strain evidence="4 5">ATCC BAA-719</strain>
    </source>
</reference>
<dbReference type="Proteomes" id="UP000298484">
    <property type="component" value="Unassembled WGS sequence"/>
</dbReference>
<dbReference type="GO" id="GO:0005524">
    <property type="term" value="F:ATP binding"/>
    <property type="evidence" value="ECO:0007669"/>
    <property type="project" value="UniProtKB-KW"/>
</dbReference>
<accession>A0A4Y9AFV0</accession>
<evidence type="ECO:0000259" key="3">
    <source>
        <dbReference type="Pfam" id="PF01656"/>
    </source>
</evidence>